<keyword evidence="2" id="KW-0732">Signal</keyword>
<dbReference type="EMBL" id="KN716668">
    <property type="protein sequence ID" value="KJH42415.1"/>
    <property type="molecule type" value="Genomic_DNA"/>
</dbReference>
<keyword evidence="1" id="KW-0472">Membrane</keyword>
<dbReference type="PANTHER" id="PTHR14387:SF7">
    <property type="entry name" value="THYROID ADENOMA-ASSOCIATED PROTEIN"/>
    <property type="match status" value="1"/>
</dbReference>
<evidence type="ECO:0000256" key="1">
    <source>
        <dbReference type="SAM" id="Phobius"/>
    </source>
</evidence>
<organism evidence="4 5">
    <name type="scientific">Dictyocaulus viviparus</name>
    <name type="common">Bovine lungworm</name>
    <dbReference type="NCBI Taxonomy" id="29172"/>
    <lineage>
        <taxon>Eukaryota</taxon>
        <taxon>Metazoa</taxon>
        <taxon>Ecdysozoa</taxon>
        <taxon>Nematoda</taxon>
        <taxon>Chromadorea</taxon>
        <taxon>Rhabditida</taxon>
        <taxon>Rhabditina</taxon>
        <taxon>Rhabditomorpha</taxon>
        <taxon>Strongyloidea</taxon>
        <taxon>Metastrongylidae</taxon>
        <taxon>Dictyocaulus</taxon>
    </lineage>
</organism>
<dbReference type="STRING" id="29172.A0A0D8XCR5"/>
<dbReference type="OrthoDB" id="73997at2759"/>
<dbReference type="GO" id="GO:0030488">
    <property type="term" value="P:tRNA methylation"/>
    <property type="evidence" value="ECO:0007669"/>
    <property type="project" value="TreeGrafter"/>
</dbReference>
<dbReference type="Proteomes" id="UP000053766">
    <property type="component" value="Unassembled WGS sequence"/>
</dbReference>
<feature type="signal peptide" evidence="2">
    <location>
        <begin position="1"/>
        <end position="18"/>
    </location>
</feature>
<dbReference type="PANTHER" id="PTHR14387">
    <property type="entry name" value="THADA/DEATH RECEPTOR INTERACTING PROTEIN"/>
    <property type="match status" value="1"/>
</dbReference>
<feature type="chain" id="PRO_5002335723" description="DUF2428 domain-containing protein" evidence="2">
    <location>
        <begin position="19"/>
        <end position="209"/>
    </location>
</feature>
<evidence type="ECO:0000313" key="4">
    <source>
        <dbReference type="EMBL" id="KJH42415.1"/>
    </source>
</evidence>
<reference evidence="5" key="2">
    <citation type="journal article" date="2016" name="Sci. Rep.">
        <title>Dictyocaulus viviparus genome, variome and transcriptome elucidate lungworm biology and support future intervention.</title>
        <authorList>
            <person name="McNulty S.N."/>
            <person name="Strube C."/>
            <person name="Rosa B.A."/>
            <person name="Martin J.C."/>
            <person name="Tyagi R."/>
            <person name="Choi Y.J."/>
            <person name="Wang Q."/>
            <person name="Hallsworth Pepin K."/>
            <person name="Zhang X."/>
            <person name="Ozersky P."/>
            <person name="Wilson R.K."/>
            <person name="Sternberg P.W."/>
            <person name="Gasser R.B."/>
            <person name="Mitreva M."/>
        </authorList>
    </citation>
    <scope>NUCLEOTIDE SEQUENCE [LARGE SCALE GENOMIC DNA]</scope>
    <source>
        <strain evidence="5">HannoverDv2000</strain>
    </source>
</reference>
<dbReference type="Pfam" id="PF10350">
    <property type="entry name" value="DUF2428"/>
    <property type="match status" value="2"/>
</dbReference>
<protein>
    <recommendedName>
        <fullName evidence="3">DUF2428 domain-containing protein</fullName>
    </recommendedName>
</protein>
<dbReference type="InterPro" id="IPR019442">
    <property type="entry name" value="THADA/TRM732_DUF2428"/>
</dbReference>
<keyword evidence="5" id="KW-1185">Reference proteome</keyword>
<gene>
    <name evidence="4" type="ORF">DICVIV_11600</name>
</gene>
<proteinExistence type="predicted"/>
<dbReference type="AlphaFoldDB" id="A0A0D8XCR5"/>
<evidence type="ECO:0000259" key="3">
    <source>
        <dbReference type="Pfam" id="PF10350"/>
    </source>
</evidence>
<evidence type="ECO:0000256" key="2">
    <source>
        <dbReference type="SAM" id="SignalP"/>
    </source>
</evidence>
<keyword evidence="1" id="KW-0812">Transmembrane</keyword>
<feature type="domain" description="DUF2428" evidence="3">
    <location>
        <begin position="139"/>
        <end position="205"/>
    </location>
</feature>
<feature type="transmembrane region" description="Helical" evidence="1">
    <location>
        <begin position="111"/>
        <end position="133"/>
    </location>
</feature>
<feature type="transmembrane region" description="Helical" evidence="1">
    <location>
        <begin position="71"/>
        <end position="90"/>
    </location>
</feature>
<feature type="domain" description="DUF2428" evidence="3">
    <location>
        <begin position="8"/>
        <end position="80"/>
    </location>
</feature>
<accession>A0A0D8XCR5</accession>
<dbReference type="GO" id="GO:0005829">
    <property type="term" value="C:cytosol"/>
    <property type="evidence" value="ECO:0007669"/>
    <property type="project" value="TreeGrafter"/>
</dbReference>
<sequence>MHLAAELSQLLLVCCWRAHKHVSLTLGWIVTELCPLNVLTTEDVHHIGAYYWRQLTECKHCGAFETSIKGYSLYSFSLCCVSICGIVKMLHFLDRSNGSMKFFMLLKEKKLFANCLYVDLSTCLCCFLFYYALLVEFCRGVPYLIATILATEPLNHPSQSLNIAMTSLLEMDQKSVRCRIHSLNVLKVLFSTAALGERVTPALEVGYVP</sequence>
<dbReference type="InterPro" id="IPR051954">
    <property type="entry name" value="tRNA_methyltransferase_THADA"/>
</dbReference>
<keyword evidence="1" id="KW-1133">Transmembrane helix</keyword>
<reference evidence="4 5" key="1">
    <citation type="submission" date="2013-11" db="EMBL/GenBank/DDBJ databases">
        <title>Draft genome of the bovine lungworm Dictyocaulus viviparus.</title>
        <authorList>
            <person name="Mitreva M."/>
        </authorList>
    </citation>
    <scope>NUCLEOTIDE SEQUENCE [LARGE SCALE GENOMIC DNA]</scope>
    <source>
        <strain evidence="4 5">HannoverDv2000</strain>
    </source>
</reference>
<name>A0A0D8XCR5_DICVI</name>
<evidence type="ECO:0000313" key="5">
    <source>
        <dbReference type="Proteomes" id="UP000053766"/>
    </source>
</evidence>